<dbReference type="SMART" id="SM00320">
    <property type="entry name" value="WD40"/>
    <property type="match status" value="7"/>
</dbReference>
<keyword evidence="8" id="KW-1185">Reference proteome</keyword>
<comment type="similarity">
    <text evidence="1">Belongs to the putative lipase ROG1 family.</text>
</comment>
<protein>
    <recommendedName>
        <fullName evidence="9">GPI inositol-deacylase</fullName>
    </recommendedName>
</protein>
<evidence type="ECO:0000256" key="1">
    <source>
        <dbReference type="ARBA" id="ARBA00007920"/>
    </source>
</evidence>
<evidence type="ECO:0000313" key="7">
    <source>
        <dbReference type="EMBL" id="KAF4970428.1"/>
    </source>
</evidence>
<dbReference type="InterPro" id="IPR056884">
    <property type="entry name" value="NPHP3-like_N"/>
</dbReference>
<evidence type="ECO:0000256" key="2">
    <source>
        <dbReference type="ARBA" id="ARBA00022737"/>
    </source>
</evidence>
<dbReference type="Gene3D" id="2.130.10.10">
    <property type="entry name" value="YVTN repeat-like/Quinoprotein amine dehydrogenase"/>
    <property type="match status" value="3"/>
</dbReference>
<evidence type="ECO:0000256" key="3">
    <source>
        <dbReference type="SAM" id="MobiDB-lite"/>
    </source>
</evidence>
<dbReference type="Proteomes" id="UP000622797">
    <property type="component" value="Unassembled WGS sequence"/>
</dbReference>
<dbReference type="InterPro" id="IPR036322">
    <property type="entry name" value="WD40_repeat_dom_sf"/>
</dbReference>
<dbReference type="Pfam" id="PF05057">
    <property type="entry name" value="DUF676"/>
    <property type="match status" value="1"/>
</dbReference>
<dbReference type="SUPFAM" id="SSF50978">
    <property type="entry name" value="WD40 repeat-like"/>
    <property type="match status" value="1"/>
</dbReference>
<dbReference type="Gene3D" id="3.40.50.1820">
    <property type="entry name" value="alpha/beta hydrolase"/>
    <property type="match status" value="1"/>
</dbReference>
<accession>A0A8H4XCT9</accession>
<dbReference type="Pfam" id="PF24883">
    <property type="entry name" value="NPHP3_N"/>
    <property type="match status" value="1"/>
</dbReference>
<feature type="domain" description="GPI inositol-deacylase winged helix" evidence="5">
    <location>
        <begin position="629"/>
        <end position="716"/>
    </location>
</feature>
<evidence type="ECO:0008006" key="9">
    <source>
        <dbReference type="Google" id="ProtNLM"/>
    </source>
</evidence>
<evidence type="ECO:0000259" key="6">
    <source>
        <dbReference type="Pfam" id="PF24883"/>
    </source>
</evidence>
<dbReference type="InterPro" id="IPR027417">
    <property type="entry name" value="P-loop_NTPase"/>
</dbReference>
<dbReference type="SUPFAM" id="SSF50998">
    <property type="entry name" value="Quinoprotein alcohol dehydrogenase-like"/>
    <property type="match status" value="1"/>
</dbReference>
<keyword evidence="2" id="KW-0677">Repeat</keyword>
<organism evidence="7 8">
    <name type="scientific">Fusarium sarcochroum</name>
    <dbReference type="NCBI Taxonomy" id="1208366"/>
    <lineage>
        <taxon>Eukaryota</taxon>
        <taxon>Fungi</taxon>
        <taxon>Dikarya</taxon>
        <taxon>Ascomycota</taxon>
        <taxon>Pezizomycotina</taxon>
        <taxon>Sordariomycetes</taxon>
        <taxon>Hypocreomycetidae</taxon>
        <taxon>Hypocreales</taxon>
        <taxon>Nectriaceae</taxon>
        <taxon>Fusarium</taxon>
        <taxon>Fusarium lateritium species complex</taxon>
    </lineage>
</organism>
<dbReference type="InterPro" id="IPR011047">
    <property type="entry name" value="Quinoprotein_ADH-like_sf"/>
</dbReference>
<dbReference type="EMBL" id="JABEXW010000123">
    <property type="protein sequence ID" value="KAF4970428.1"/>
    <property type="molecule type" value="Genomic_DNA"/>
</dbReference>
<comment type="caution">
    <text evidence="7">The sequence shown here is derived from an EMBL/GenBank/DDBJ whole genome shotgun (WGS) entry which is preliminary data.</text>
</comment>
<proteinExistence type="inferred from homology"/>
<name>A0A8H4XCT9_9HYPO</name>
<dbReference type="InterPro" id="IPR015943">
    <property type="entry name" value="WD40/YVTN_repeat-like_dom_sf"/>
</dbReference>
<evidence type="ECO:0000259" key="4">
    <source>
        <dbReference type="Pfam" id="PF05057"/>
    </source>
</evidence>
<feature type="region of interest" description="Disordered" evidence="3">
    <location>
        <begin position="1"/>
        <end position="23"/>
    </location>
</feature>
<dbReference type="InterPro" id="IPR001680">
    <property type="entry name" value="WD40_rpt"/>
</dbReference>
<dbReference type="OrthoDB" id="194358at2759"/>
<dbReference type="PANTHER" id="PTHR10039">
    <property type="entry name" value="AMELOGENIN"/>
    <property type="match status" value="1"/>
</dbReference>
<evidence type="ECO:0000313" key="8">
    <source>
        <dbReference type="Proteomes" id="UP000622797"/>
    </source>
</evidence>
<reference evidence="7" key="2">
    <citation type="submission" date="2020-05" db="EMBL/GenBank/DDBJ databases">
        <authorList>
            <person name="Kim H.-S."/>
            <person name="Proctor R.H."/>
            <person name="Brown D.W."/>
        </authorList>
    </citation>
    <scope>NUCLEOTIDE SEQUENCE</scope>
    <source>
        <strain evidence="7">NRRL 20472</strain>
    </source>
</reference>
<sequence>MARRHLSDPGPVNEYDDDERSTALPTLVHRPLPLATDSLLKRSLRSFSLQKRPTTADPVDTWGQFGLQLLHSPPNPLIDFIFVHGLRGGSIKTWTKSGNLQHYWPETWLPRDPNLQHARIHSFGYNSDWGDTRDNELDIHDFARSLFGGIQTSPELRKGNPSPILLVGHSMGGLVIKKAYLLARQDETTKSLADRLQCMFFLATPHRGSDAAKMLDRILRASTGTKNYITELNRNSGLITGINDSFRHHVNRIQLWSFYETLKTRKAGNSMLVVDRESAIIGAPHEHVNPLNADHIGVCKFKSPEDPNYILIKNSLAKAAEDILGDTFQEKAIEYSQQLASLESYLLIQQYPEDDLSMIESKRTEGSCGWITNLQSMSTWRDSPDQTMLVYWLSGQAGAGKSVLAAHLIKHLQQNGFDTCYYFFRDGRKAQQTVSSFLRSLAYQMAILHPSVREALNNLRETGVKFDRDDELVIWRKVFVQCILSVPIGTPQYWVVDGLDECLDIHKLFPLLNRDGAEFSIRLYFSSRRLPELEKHISRFAHHVHHRMEVEDTAPDIERFIEAHAHDLPVEDQNRPELVKKLVMKSCGAFLWVELACEELGQVFAEDEIDEVLEHVPAGMAPLYSKILASMTKHAQHRPLIQAVLEWIVCGTRLMKVDELQAALSLDRKSKVHNVKKIVEQLCGQLLRIDNGVVQMIHGTARDFLLDPDLATVFFVDKFAVNQRLAAVCLEHLSVSEMRSPRHPTLVSGSIPPSAFTDYASTSWSDHLALSSSVSHNLFESVDQFFRANVLTWIEYTLRHKMSLYYLYRASKNLNKYLDRRAKHVSPLGAPYNFLQRWATDLLRVALKFGENLLRDPAAIHFIVPQLCPRNSAIHEKFAHTSYGPQIRGLTESDWDDCVCYIDYKDSTALSLASSEERFAIGMRSGAVWVYRQATCQISATLDHGEPVRVLRLDASSERLASSGTSMVKLWRVDGSLVWSISVQSSIVAMAFVQSDQLLSAVDKSSNIFYLDTQDGSQRSAVSDTHASSLSRRRGPQIITSADICPEGKLVALAYRGKPAQIWSTEQNVMIRECHMARDQGSMRTMAISQVLFNPNPAIELLAIAHQDLELSIFDKWSDEGNEIKSLPGDAMTLAATTDGRTLGTGDATGTIKLWDFETLTLLYCVKSNECQVKSLAFSGDGFRLYDIRDSKTKVWEPSALVRKTISEESSVSDSVAGSAPIVGRQRDDVLITCVIVPKQAGCVLAGRDEGSVLAYDWITGGIISNLYTHRTRESIAAISWSHNFIASVDATGNIEVYGLTRTPENILRATQIAYEKLVHGPIIGFEMHPTKPWLFIAQSQSAILVDVVSKTEEPIVSHLLDTVDYSTWALLEHPSESVLLGARKGCVDILDFERSGINQSWNLTFQNNPLMSKIDKLYCSQDGKYIAFLLADDIPSHKAPSLLIYQTPPQLTTTSNKSDKISLNNPILILSGHHFRAFYGFRGDDIIFSDLDLWTWSADLVEAEGGKILKYMAKRYFFIPREIIGGNNGVEGVFTAADTIVFPKEGELAVGVHGLDWAYQGASSKVKKLRDM</sequence>
<dbReference type="SUPFAM" id="SSF53474">
    <property type="entry name" value="alpha/beta-Hydrolases"/>
    <property type="match status" value="1"/>
</dbReference>
<dbReference type="SUPFAM" id="SSF52540">
    <property type="entry name" value="P-loop containing nucleoside triphosphate hydrolases"/>
    <property type="match status" value="1"/>
</dbReference>
<evidence type="ECO:0000259" key="5">
    <source>
        <dbReference type="Pfam" id="PF22939"/>
    </source>
</evidence>
<dbReference type="InterPro" id="IPR054471">
    <property type="entry name" value="GPIID_WHD"/>
</dbReference>
<dbReference type="Pfam" id="PF22939">
    <property type="entry name" value="WHD_GPIID"/>
    <property type="match status" value="1"/>
</dbReference>
<feature type="domain" description="Nephrocystin 3-like N-terminal" evidence="6">
    <location>
        <begin position="366"/>
        <end position="528"/>
    </location>
</feature>
<feature type="domain" description="DUF676" evidence="4">
    <location>
        <begin position="81"/>
        <end position="210"/>
    </location>
</feature>
<dbReference type="PANTHER" id="PTHR10039:SF16">
    <property type="entry name" value="GPI INOSITOL-DEACYLASE"/>
    <property type="match status" value="1"/>
</dbReference>
<gene>
    <name evidence="7" type="ORF">FSARC_2548</name>
</gene>
<dbReference type="InterPro" id="IPR007751">
    <property type="entry name" value="DUF676_lipase-like"/>
</dbReference>
<dbReference type="Gene3D" id="3.40.50.300">
    <property type="entry name" value="P-loop containing nucleotide triphosphate hydrolases"/>
    <property type="match status" value="1"/>
</dbReference>
<dbReference type="InterPro" id="IPR029058">
    <property type="entry name" value="AB_hydrolase_fold"/>
</dbReference>
<reference evidence="7" key="1">
    <citation type="journal article" date="2020" name="BMC Genomics">
        <title>Correction to: Identification and distribution of gene clusters required for synthesis of sphingolipid metabolism inhibitors in diverse species of the filamentous fungus Fusarium.</title>
        <authorList>
            <person name="Kim H.S."/>
            <person name="Lohmar J.M."/>
            <person name="Busman M."/>
            <person name="Brown D.W."/>
            <person name="Naumann T.A."/>
            <person name="Divon H.H."/>
            <person name="Lysoe E."/>
            <person name="Uhlig S."/>
            <person name="Proctor R.H."/>
        </authorList>
    </citation>
    <scope>NUCLEOTIDE SEQUENCE</scope>
    <source>
        <strain evidence="7">NRRL 20472</strain>
    </source>
</reference>